<accession>A0A494TP46</accession>
<dbReference type="EMBL" id="CP032829">
    <property type="protein sequence ID" value="AYJ86835.1"/>
    <property type="molecule type" value="Genomic_DNA"/>
</dbReference>
<keyword evidence="3 6" id="KW-0812">Transmembrane</keyword>
<dbReference type="GO" id="GO:0005886">
    <property type="term" value="C:plasma membrane"/>
    <property type="evidence" value="ECO:0007669"/>
    <property type="project" value="UniProtKB-SubCell"/>
</dbReference>
<dbReference type="RefSeq" id="WP_121153514.1">
    <property type="nucleotide sequence ID" value="NZ_CP032829.1"/>
</dbReference>
<dbReference type="PANTHER" id="PTHR39087">
    <property type="entry name" value="UPF0104 MEMBRANE PROTEIN MJ1595"/>
    <property type="match status" value="1"/>
</dbReference>
<feature type="transmembrane region" description="Helical" evidence="6">
    <location>
        <begin position="128"/>
        <end position="146"/>
    </location>
</feature>
<gene>
    <name evidence="7" type="ORF">D3Y57_13850</name>
</gene>
<evidence type="ECO:0000256" key="4">
    <source>
        <dbReference type="ARBA" id="ARBA00022989"/>
    </source>
</evidence>
<sequence>MKGYARIGLLLATIIGLAIAGWTIGAVGALQVFDAMATIGWTGMLALTLWSIAVLALLGAAWFAVAPGEAPARFPLFIWARTTREAATDVLPFSQIGGLVVGARTLTAKGVSTPVVYASMIADMTTELAAQLLFTLAGVAVLLFVLSDLPIRSSIMPLAIGGVAGMAAIIAVLAFAQRPMLRIAGNLGAHLLPGSIAAMAAVRTQLDAIYRQPRRVITAFVLNLLAWIASAAGAWIALRFMGLTTPLWAVITLEALIFTLRSVAFFIPGAVGVQEATYALIGPIFGVPPTTALAVSLLKRARDLLIGVPALVIWQAMEYRAVAIAGSTEEP</sequence>
<evidence type="ECO:0000256" key="1">
    <source>
        <dbReference type="ARBA" id="ARBA00004651"/>
    </source>
</evidence>
<dbReference type="AlphaFoldDB" id="A0A494TP46"/>
<feature type="transmembrane region" description="Helical" evidence="6">
    <location>
        <begin position="39"/>
        <end position="65"/>
    </location>
</feature>
<protein>
    <submittedName>
        <fullName evidence="7">HpnL family protein</fullName>
    </submittedName>
</protein>
<evidence type="ECO:0000313" key="7">
    <source>
        <dbReference type="EMBL" id="AYJ86835.1"/>
    </source>
</evidence>
<evidence type="ECO:0000256" key="3">
    <source>
        <dbReference type="ARBA" id="ARBA00022692"/>
    </source>
</evidence>
<dbReference type="Pfam" id="PF03706">
    <property type="entry name" value="LPG_synthase_TM"/>
    <property type="match status" value="1"/>
</dbReference>
<dbReference type="InterPro" id="IPR022791">
    <property type="entry name" value="L-PG_synthase/AglD"/>
</dbReference>
<feature type="transmembrane region" description="Helical" evidence="6">
    <location>
        <begin position="247"/>
        <end position="271"/>
    </location>
</feature>
<dbReference type="PANTHER" id="PTHR39087:SF2">
    <property type="entry name" value="UPF0104 MEMBRANE PROTEIN MJ1595"/>
    <property type="match status" value="1"/>
</dbReference>
<keyword evidence="2" id="KW-1003">Cell membrane</keyword>
<feature type="transmembrane region" description="Helical" evidence="6">
    <location>
        <begin position="216"/>
        <end position="238"/>
    </location>
</feature>
<evidence type="ECO:0000256" key="5">
    <source>
        <dbReference type="ARBA" id="ARBA00023136"/>
    </source>
</evidence>
<reference evidence="7 8" key="1">
    <citation type="submission" date="2018-09" db="EMBL/GenBank/DDBJ databases">
        <title>Sphingomonas peninsula sp. nov., isolated from fildes peninsula, Antarctic soil.</title>
        <authorList>
            <person name="Yingchao G."/>
        </authorList>
    </citation>
    <scope>NUCLEOTIDE SEQUENCE [LARGE SCALE GENOMIC DNA]</scope>
    <source>
        <strain evidence="7 8">YZ-8</strain>
    </source>
</reference>
<dbReference type="Proteomes" id="UP000276254">
    <property type="component" value="Chromosome"/>
</dbReference>
<feature type="transmembrane region" description="Helical" evidence="6">
    <location>
        <begin position="7"/>
        <end position="33"/>
    </location>
</feature>
<feature type="transmembrane region" description="Helical" evidence="6">
    <location>
        <begin position="183"/>
        <end position="204"/>
    </location>
</feature>
<evidence type="ECO:0000313" key="8">
    <source>
        <dbReference type="Proteomes" id="UP000276254"/>
    </source>
</evidence>
<dbReference type="NCBIfam" id="TIGR03476">
    <property type="entry name" value="HpnL"/>
    <property type="match status" value="1"/>
</dbReference>
<keyword evidence="4 6" id="KW-1133">Transmembrane helix</keyword>
<evidence type="ECO:0000256" key="6">
    <source>
        <dbReference type="SAM" id="Phobius"/>
    </source>
</evidence>
<feature type="transmembrane region" description="Helical" evidence="6">
    <location>
        <begin position="277"/>
        <end position="298"/>
    </location>
</feature>
<keyword evidence="8" id="KW-1185">Reference proteome</keyword>
<keyword evidence="5 6" id="KW-0472">Membrane</keyword>
<feature type="transmembrane region" description="Helical" evidence="6">
    <location>
        <begin position="158"/>
        <end position="176"/>
    </location>
</feature>
<comment type="subcellular location">
    <subcellularLocation>
        <location evidence="1">Cell membrane</location>
        <topology evidence="1">Multi-pass membrane protein</topology>
    </subcellularLocation>
</comment>
<organism evidence="7 8">
    <name type="scientific">Sphingomonas paeninsulae</name>
    <dbReference type="NCBI Taxonomy" id="2319844"/>
    <lineage>
        <taxon>Bacteria</taxon>
        <taxon>Pseudomonadati</taxon>
        <taxon>Pseudomonadota</taxon>
        <taxon>Alphaproteobacteria</taxon>
        <taxon>Sphingomonadales</taxon>
        <taxon>Sphingomonadaceae</taxon>
        <taxon>Sphingomonas</taxon>
    </lineage>
</organism>
<dbReference type="KEGG" id="spha:D3Y57_13850"/>
<dbReference type="OrthoDB" id="7348988at2"/>
<name>A0A494TP46_SPHPE</name>
<proteinExistence type="predicted"/>
<evidence type="ECO:0000256" key="2">
    <source>
        <dbReference type="ARBA" id="ARBA00022475"/>
    </source>
</evidence>